<keyword evidence="12" id="KW-1185">Reference proteome</keyword>
<name>A0A939DFS1_9GAMM</name>
<reference evidence="11" key="1">
    <citation type="submission" date="2021-02" db="EMBL/GenBank/DDBJ databases">
        <title>PHA producing bacteria isolated from coastal sediment in Guangdong, Shenzhen.</title>
        <authorList>
            <person name="Zheng W."/>
            <person name="Yu S."/>
            <person name="Huang Y."/>
        </authorList>
    </citation>
    <scope>NUCLEOTIDE SEQUENCE</scope>
    <source>
        <strain evidence="11">TN14-10</strain>
    </source>
</reference>
<dbReference type="AlphaFoldDB" id="A0A939DFS1"/>
<dbReference type="PANTHER" id="PTHR30386">
    <property type="entry name" value="MEMBRANE FUSION SUBUNIT OF EMRAB-TOLC MULTIDRUG EFFLUX PUMP"/>
    <property type="match status" value="1"/>
</dbReference>
<evidence type="ECO:0000259" key="9">
    <source>
        <dbReference type="Pfam" id="PF25917"/>
    </source>
</evidence>
<dbReference type="Proteomes" id="UP000664303">
    <property type="component" value="Unassembled WGS sequence"/>
</dbReference>
<dbReference type="GO" id="GO:0016020">
    <property type="term" value="C:membrane"/>
    <property type="evidence" value="ECO:0007669"/>
    <property type="project" value="UniProtKB-SubCell"/>
</dbReference>
<dbReference type="Gene3D" id="1.10.287.470">
    <property type="entry name" value="Helix hairpin bin"/>
    <property type="match status" value="2"/>
</dbReference>
<evidence type="ECO:0000256" key="6">
    <source>
        <dbReference type="SAM" id="Coils"/>
    </source>
</evidence>
<dbReference type="InterPro" id="IPR058625">
    <property type="entry name" value="MdtA-like_BSH"/>
</dbReference>
<dbReference type="Pfam" id="PF25917">
    <property type="entry name" value="BSH_RND"/>
    <property type="match status" value="1"/>
</dbReference>
<dbReference type="EMBL" id="JAFKCZ010000006">
    <property type="protein sequence ID" value="MBN7796707.1"/>
    <property type="molecule type" value="Genomic_DNA"/>
</dbReference>
<keyword evidence="4 8" id="KW-1133">Transmembrane helix</keyword>
<feature type="coiled-coil region" evidence="6">
    <location>
        <begin position="171"/>
        <end position="198"/>
    </location>
</feature>
<dbReference type="RefSeq" id="WP_206560160.1">
    <property type="nucleotide sequence ID" value="NZ_JAFKCZ010000006.1"/>
</dbReference>
<comment type="similarity">
    <text evidence="2">Belongs to the membrane fusion protein (MFP) (TC 8.A.1) family.</text>
</comment>
<dbReference type="InterPro" id="IPR050739">
    <property type="entry name" value="MFP"/>
</dbReference>
<feature type="domain" description="Multidrug resistance protein MdtA-like barrel-sandwich hybrid" evidence="9">
    <location>
        <begin position="70"/>
        <end position="254"/>
    </location>
</feature>
<organism evidence="11 12">
    <name type="scientific">Parahaliea mediterranea</name>
    <dbReference type="NCBI Taxonomy" id="651086"/>
    <lineage>
        <taxon>Bacteria</taxon>
        <taxon>Pseudomonadati</taxon>
        <taxon>Pseudomonadota</taxon>
        <taxon>Gammaproteobacteria</taxon>
        <taxon>Cellvibrionales</taxon>
        <taxon>Halieaceae</taxon>
        <taxon>Parahaliea</taxon>
    </lineage>
</organism>
<keyword evidence="6" id="KW-0175">Coiled coil</keyword>
<dbReference type="Pfam" id="PF25963">
    <property type="entry name" value="Beta-barrel_AAEA"/>
    <property type="match status" value="1"/>
</dbReference>
<feature type="coiled-coil region" evidence="6">
    <location>
        <begin position="103"/>
        <end position="130"/>
    </location>
</feature>
<sequence length="387" mass="41636">MTDHTNDSNDDAQASEAGTQSASEADQSAARAVSRGALGLFALLLLTLVWYLMAGRFTPYTSQARVQGYVVGVAPKVAGVITEVWVQNNARVEEGQRLFAIDRSQYEIALQKARSDLDNARQQVQAGDAAVEQARAGLRAAQAGELKAWQDYTRLKRLREDDPGTISERRLEISEASLEQARAQVASAEAQIQRAIEQKGGDTEDSNTLLQVARSGVEKAQLDLDNTTVVAQSAGVITDLRAEAGQFAGTGHAVLTLIALEDVWINAEFTENNLGHLAPGTPVEIVLDALPGRVLRGRVRSVGVGVSAGAAPPPGGLPSVQNDRDWLRQAQRFPVRVEFQESIPADVLRQLRIGGQASVIAYTEGHGLLAALGKLYIRLLSYLSFAY</sequence>
<evidence type="ECO:0000313" key="11">
    <source>
        <dbReference type="EMBL" id="MBN7796707.1"/>
    </source>
</evidence>
<dbReference type="Gene3D" id="2.40.30.170">
    <property type="match status" value="1"/>
</dbReference>
<keyword evidence="5 8" id="KW-0472">Membrane</keyword>
<keyword evidence="3 8" id="KW-0812">Transmembrane</keyword>
<evidence type="ECO:0000256" key="3">
    <source>
        <dbReference type="ARBA" id="ARBA00022692"/>
    </source>
</evidence>
<dbReference type="SUPFAM" id="SSF111369">
    <property type="entry name" value="HlyD-like secretion proteins"/>
    <property type="match status" value="2"/>
</dbReference>
<accession>A0A939DFS1</accession>
<evidence type="ECO:0000256" key="7">
    <source>
        <dbReference type="SAM" id="MobiDB-lite"/>
    </source>
</evidence>
<gene>
    <name evidence="11" type="ORF">JYP50_08905</name>
</gene>
<comment type="subcellular location">
    <subcellularLocation>
        <location evidence="1">Membrane</location>
        <topology evidence="1">Single-pass membrane protein</topology>
    </subcellularLocation>
</comment>
<evidence type="ECO:0000256" key="8">
    <source>
        <dbReference type="SAM" id="Phobius"/>
    </source>
</evidence>
<comment type="caution">
    <text evidence="11">The sequence shown here is derived from an EMBL/GenBank/DDBJ whole genome shotgun (WGS) entry which is preliminary data.</text>
</comment>
<evidence type="ECO:0000256" key="2">
    <source>
        <dbReference type="ARBA" id="ARBA00009477"/>
    </source>
</evidence>
<evidence type="ECO:0000256" key="1">
    <source>
        <dbReference type="ARBA" id="ARBA00004167"/>
    </source>
</evidence>
<feature type="region of interest" description="Disordered" evidence="7">
    <location>
        <begin position="1"/>
        <end position="23"/>
    </location>
</feature>
<dbReference type="Gene3D" id="2.40.50.100">
    <property type="match status" value="1"/>
</dbReference>
<dbReference type="InterPro" id="IPR058634">
    <property type="entry name" value="AaeA-lik-b-barrel"/>
</dbReference>
<feature type="transmembrane region" description="Helical" evidence="8">
    <location>
        <begin position="36"/>
        <end position="53"/>
    </location>
</feature>
<protein>
    <submittedName>
        <fullName evidence="11">HlyD family secretion protein</fullName>
    </submittedName>
</protein>
<evidence type="ECO:0000256" key="4">
    <source>
        <dbReference type="ARBA" id="ARBA00022989"/>
    </source>
</evidence>
<evidence type="ECO:0000259" key="10">
    <source>
        <dbReference type="Pfam" id="PF25963"/>
    </source>
</evidence>
<dbReference type="PANTHER" id="PTHR30386:SF26">
    <property type="entry name" value="TRANSPORT PROTEIN COMB"/>
    <property type="match status" value="1"/>
</dbReference>
<evidence type="ECO:0000313" key="12">
    <source>
        <dbReference type="Proteomes" id="UP000664303"/>
    </source>
</evidence>
<feature type="domain" description="p-hydroxybenzoic acid efflux pump subunit AaeA-like beta-barrel" evidence="10">
    <location>
        <begin position="264"/>
        <end position="341"/>
    </location>
</feature>
<evidence type="ECO:0000256" key="5">
    <source>
        <dbReference type="ARBA" id="ARBA00023136"/>
    </source>
</evidence>
<proteinExistence type="inferred from homology"/>